<dbReference type="InterPro" id="IPR014876">
    <property type="entry name" value="DEK_C"/>
</dbReference>
<feature type="compositionally biased region" description="Polar residues" evidence="9">
    <location>
        <begin position="371"/>
        <end position="385"/>
    </location>
</feature>
<dbReference type="RefSeq" id="XP_018332702.2">
    <property type="nucleotide sequence ID" value="XM_018477200.2"/>
</dbReference>
<feature type="region of interest" description="Disordered" evidence="9">
    <location>
        <begin position="83"/>
        <end position="103"/>
    </location>
</feature>
<dbReference type="Pfam" id="PF08766">
    <property type="entry name" value="DEK_C"/>
    <property type="match status" value="1"/>
</dbReference>
<evidence type="ECO:0000256" key="3">
    <source>
        <dbReference type="ARBA" id="ARBA00013081"/>
    </source>
</evidence>
<dbReference type="Proteomes" id="UP000192223">
    <property type="component" value="Unplaced"/>
</dbReference>
<dbReference type="PROSITE" id="PS50054">
    <property type="entry name" value="TYR_PHOSPHATASE_DUAL"/>
    <property type="match status" value="1"/>
</dbReference>
<dbReference type="InterPro" id="IPR043587">
    <property type="entry name" value="Phosphatase_SSH-like"/>
</dbReference>
<evidence type="ECO:0000256" key="4">
    <source>
        <dbReference type="ARBA" id="ARBA00022490"/>
    </source>
</evidence>
<feature type="region of interest" description="Disordered" evidence="9">
    <location>
        <begin position="1027"/>
        <end position="1046"/>
    </location>
</feature>
<feature type="region of interest" description="Disordered" evidence="9">
    <location>
        <begin position="308"/>
        <end position="334"/>
    </location>
</feature>
<keyword evidence="7" id="KW-0206">Cytoskeleton</keyword>
<dbReference type="SMART" id="SM00195">
    <property type="entry name" value="DSPc"/>
    <property type="match status" value="1"/>
</dbReference>
<feature type="domain" description="Tyrosine-protein phosphatase" evidence="10">
    <location>
        <begin position="162"/>
        <end position="303"/>
    </location>
</feature>
<feature type="region of interest" description="Disordered" evidence="9">
    <location>
        <begin position="931"/>
        <end position="960"/>
    </location>
</feature>
<dbReference type="InParanoid" id="A0A1W4XIS7"/>
<dbReference type="InterPro" id="IPR016130">
    <property type="entry name" value="Tyr_Pase_AS"/>
</dbReference>
<dbReference type="PROSITE" id="PS51998">
    <property type="entry name" value="DEK_C"/>
    <property type="match status" value="1"/>
</dbReference>
<dbReference type="GO" id="GO:0005856">
    <property type="term" value="C:cytoskeleton"/>
    <property type="evidence" value="ECO:0007669"/>
    <property type="project" value="UniProtKB-SubCell"/>
</dbReference>
<feature type="compositionally biased region" description="Polar residues" evidence="9">
    <location>
        <begin position="685"/>
        <end position="705"/>
    </location>
</feature>
<evidence type="ECO:0000256" key="8">
    <source>
        <dbReference type="ARBA" id="ARBA00048336"/>
    </source>
</evidence>
<feature type="compositionally biased region" description="Basic and acidic residues" evidence="9">
    <location>
        <begin position="931"/>
        <end position="943"/>
    </location>
</feature>
<feature type="region of interest" description="Disordered" evidence="9">
    <location>
        <begin position="868"/>
        <end position="893"/>
    </location>
</feature>
<feature type="domain" description="Tyrosine specific protein phosphatases" evidence="11">
    <location>
        <begin position="220"/>
        <end position="281"/>
    </location>
</feature>
<dbReference type="Pfam" id="PF00782">
    <property type="entry name" value="DSPc"/>
    <property type="match status" value="1"/>
</dbReference>
<evidence type="ECO:0000256" key="5">
    <source>
        <dbReference type="ARBA" id="ARBA00022801"/>
    </source>
</evidence>
<evidence type="ECO:0000256" key="6">
    <source>
        <dbReference type="ARBA" id="ARBA00022912"/>
    </source>
</evidence>
<evidence type="ECO:0000259" key="10">
    <source>
        <dbReference type="PROSITE" id="PS50054"/>
    </source>
</evidence>
<dbReference type="InterPro" id="IPR000340">
    <property type="entry name" value="Dual-sp_phosphatase_cat-dom"/>
</dbReference>
<dbReference type="GO" id="GO:0003779">
    <property type="term" value="F:actin binding"/>
    <property type="evidence" value="ECO:0007669"/>
    <property type="project" value="InterPro"/>
</dbReference>
<dbReference type="InterPro" id="IPR000387">
    <property type="entry name" value="Tyr_Pase_dom"/>
</dbReference>
<feature type="region of interest" description="Disordered" evidence="9">
    <location>
        <begin position="357"/>
        <end position="391"/>
    </location>
</feature>
<sequence>MSVLPLFSCFSGFSVTVCGRHHIFKPVSVQAMWSALQTLHKASSKAREENYFQGGLSHEWVDYYEGKIQSDRSCLNEWHAMDDLESRRPPSPDSVRTKPHERDETEMVIRSTLKEIMMSVDLDEVTSKYIRGRLEEELDMDLGEYKSFIDQEMLTILGQMDAPTEIFDHVYLGSEWNASNYEELKKNGVRHILNVTREIDNFFPGTFDYLNVRVYDDEKTDLLKFWDNTYKYITKAKEEGSKVLVHCKMGVSRSASVVIAYAMKAYNWDFKTAMQHVKEKRSCIKPNTNFVAQLETYQGILDAMKNKEKLQRSKSETNLSTNGERIEKTLPGSRPTPLIQALQQCSDVEMRLSGEELRNTGARPKSWSPDPIQTTEVTNNSVTSHRSLDSLNKDGVSEENLQKLKCEKSIKNVLLPCDNGESYSVSPNQIRHIPSENQDPTSSIGEITTSAVVSASVKQMVNEFESQKSVECRKKLVLNVTKTNETNTSKCPSPDVCDANSSSSELQQQLPPHLDKNETWDPGETSQNNNDNTNLSLLKSTTDNCCDDKSSVSANGDEQTMWTSSTVLQTQTSECSGTLMFANTSKVPETVIMRDNENDIAIRTGNTPLRKGSDPFSNQLDKVFDREERKQQRVSVIPTFPVKFPEETEDAVAHRECPSRQSSWSSYDSAVVLGYQGESRGLPSRHSSWGSGDTRTLPSRNSSWGSYDMRPTGKNCPTNNTSDKDDKNLTSSGSDIFRSSSSGMFPYDKEDIPWHPGTVKRTKQKIEENNKKSEDKQREGSDVFFIDDGLTSSDISLADSHIKSNSSETLGTESAIENESGIVEAVNTCLIQCKAENDLRNANQSVLSPSATSPKLDIANSKRNLFSSGSSRLSVSAPESSAMEMVAPKECSLSRSTSNVSSASYESKSSVVNTAQCSSVKKHKIYLESLSSKDSKSQKKDDMALDNAPNNPSKSGIVRSLKKEFESKTTLNVDDLKSNNTSSAPTSPVSIHVEIDQLDNEGSDPGGEDLSLKKLIGKFELTSRENSQVNLRTKHQNKQQHGKSGGRYSCIEVSADKSLHNPIISCYGDKSRTTGEFKRPPIAPVVRNPTPNVVMATVIAKAAKKQQQFGKSHPLARLHIKPRHSNPVYNTM</sequence>
<dbReference type="PANTHER" id="PTHR45864:SF2">
    <property type="entry name" value="PROTEIN PHOSPHATASE SLINGSHOT"/>
    <property type="match status" value="1"/>
</dbReference>
<dbReference type="InterPro" id="IPR043588">
    <property type="entry name" value="SSH-N"/>
</dbReference>
<dbReference type="InterPro" id="IPR029021">
    <property type="entry name" value="Prot-tyrosine_phosphatase-like"/>
</dbReference>
<keyword evidence="6" id="KW-0904">Protein phosphatase</keyword>
<evidence type="ECO:0000259" key="11">
    <source>
        <dbReference type="PROSITE" id="PS50056"/>
    </source>
</evidence>
<dbReference type="Pfam" id="PF23040">
    <property type="entry name" value="PH_SSH1-like_1st"/>
    <property type="match status" value="1"/>
</dbReference>
<accession>A0A1W4XIS7</accession>
<dbReference type="PROSITE" id="PS50056">
    <property type="entry name" value="TYR_PHOSPHATASE_2"/>
    <property type="match status" value="1"/>
</dbReference>
<dbReference type="SUPFAM" id="SSF52799">
    <property type="entry name" value="(Phosphotyrosine protein) phosphatases II"/>
    <property type="match status" value="1"/>
</dbReference>
<dbReference type="PROSITE" id="PS00383">
    <property type="entry name" value="TYR_PHOSPHATASE_1"/>
    <property type="match status" value="1"/>
</dbReference>
<dbReference type="FunFam" id="3.90.190.10:FF:000004">
    <property type="entry name" value="Protein phosphatase Slingshot homolog 2"/>
    <property type="match status" value="1"/>
</dbReference>
<proteinExistence type="inferred from homology"/>
<dbReference type="Gene3D" id="3.90.190.10">
    <property type="entry name" value="Protein tyrosine phosphatase superfamily"/>
    <property type="match status" value="1"/>
</dbReference>
<feature type="region of interest" description="Disordered" evidence="9">
    <location>
        <begin position="485"/>
        <end position="531"/>
    </location>
</feature>
<dbReference type="Gene3D" id="1.10.10.60">
    <property type="entry name" value="Homeodomain-like"/>
    <property type="match status" value="1"/>
</dbReference>
<keyword evidence="13" id="KW-1185">Reference proteome</keyword>
<evidence type="ECO:0000256" key="9">
    <source>
        <dbReference type="SAM" id="MobiDB-lite"/>
    </source>
</evidence>
<feature type="compositionally biased region" description="Low complexity" evidence="9">
    <location>
        <begin position="731"/>
        <end position="742"/>
    </location>
</feature>
<evidence type="ECO:0000256" key="7">
    <source>
        <dbReference type="ARBA" id="ARBA00023212"/>
    </source>
</evidence>
<name>A0A1W4XIS7_AGRPL</name>
<comment type="catalytic activity">
    <reaction evidence="8">
        <text>O-phospho-L-threonyl-[protein] + H2O = L-threonyl-[protein] + phosphate</text>
        <dbReference type="Rhea" id="RHEA:47004"/>
        <dbReference type="Rhea" id="RHEA-COMP:11060"/>
        <dbReference type="Rhea" id="RHEA-COMP:11605"/>
        <dbReference type="ChEBI" id="CHEBI:15377"/>
        <dbReference type="ChEBI" id="CHEBI:30013"/>
        <dbReference type="ChEBI" id="CHEBI:43474"/>
        <dbReference type="ChEBI" id="CHEBI:61977"/>
        <dbReference type="EC" id="3.1.3.16"/>
    </reaction>
</comment>
<evidence type="ECO:0000259" key="12">
    <source>
        <dbReference type="PROSITE" id="PS51998"/>
    </source>
</evidence>
<feature type="domain" description="DEK-C" evidence="12">
    <location>
        <begin position="103"/>
        <end position="158"/>
    </location>
</feature>
<dbReference type="PANTHER" id="PTHR45864">
    <property type="entry name" value="SLINGSHOT PROTEIN PHOSPHATASE HOMOLOG"/>
    <property type="match status" value="1"/>
</dbReference>
<organism evidence="13 14">
    <name type="scientific">Agrilus planipennis</name>
    <name type="common">Emerald ash borer</name>
    <name type="synonym">Agrilus marcopoli</name>
    <dbReference type="NCBI Taxonomy" id="224129"/>
    <lineage>
        <taxon>Eukaryota</taxon>
        <taxon>Metazoa</taxon>
        <taxon>Ecdysozoa</taxon>
        <taxon>Arthropoda</taxon>
        <taxon>Hexapoda</taxon>
        <taxon>Insecta</taxon>
        <taxon>Pterygota</taxon>
        <taxon>Neoptera</taxon>
        <taxon>Endopterygota</taxon>
        <taxon>Coleoptera</taxon>
        <taxon>Polyphaga</taxon>
        <taxon>Elateriformia</taxon>
        <taxon>Buprestoidea</taxon>
        <taxon>Buprestidae</taxon>
        <taxon>Agrilinae</taxon>
        <taxon>Agrilus</taxon>
    </lineage>
</organism>
<dbReference type="AlphaFoldDB" id="A0A1W4XIS7"/>
<dbReference type="GO" id="GO:0004722">
    <property type="term" value="F:protein serine/threonine phosphatase activity"/>
    <property type="evidence" value="ECO:0007669"/>
    <property type="project" value="UniProtKB-EC"/>
</dbReference>
<comment type="subcellular location">
    <subcellularLocation>
        <location evidence="1">Cytoplasm</location>
        <location evidence="1">Cytoskeleton</location>
    </subcellularLocation>
</comment>
<dbReference type="EC" id="3.1.3.16" evidence="3"/>
<reference evidence="14" key="1">
    <citation type="submission" date="2025-08" db="UniProtKB">
        <authorList>
            <consortium name="RefSeq"/>
        </authorList>
    </citation>
    <scope>IDENTIFICATION</scope>
    <source>
        <tissue evidence="14">Entire body</tissue>
    </source>
</reference>
<feature type="region of interest" description="Disordered" evidence="9">
    <location>
        <begin position="678"/>
        <end position="780"/>
    </location>
</feature>
<dbReference type="FunCoup" id="A0A1W4XIS7">
    <property type="interactions" value="573"/>
</dbReference>
<dbReference type="KEGG" id="apln:108742140"/>
<evidence type="ECO:0000313" key="14">
    <source>
        <dbReference type="RefSeq" id="XP_018332702.2"/>
    </source>
</evidence>
<evidence type="ECO:0000256" key="2">
    <source>
        <dbReference type="ARBA" id="ARBA00009580"/>
    </source>
</evidence>
<dbReference type="CDD" id="cd14513">
    <property type="entry name" value="DSP_slingshot"/>
    <property type="match status" value="1"/>
</dbReference>
<feature type="compositionally biased region" description="Basic residues" evidence="9">
    <location>
        <begin position="1032"/>
        <end position="1041"/>
    </location>
</feature>
<keyword evidence="4" id="KW-0963">Cytoplasm</keyword>
<dbReference type="SUPFAM" id="SSF109715">
    <property type="entry name" value="DEK C-terminal domain"/>
    <property type="match status" value="1"/>
</dbReference>
<comment type="similarity">
    <text evidence="2">Belongs to the protein-tyrosine phosphatase family.</text>
</comment>
<evidence type="ECO:0000313" key="13">
    <source>
        <dbReference type="Proteomes" id="UP000192223"/>
    </source>
</evidence>
<evidence type="ECO:0000256" key="1">
    <source>
        <dbReference type="ARBA" id="ARBA00004245"/>
    </source>
</evidence>
<dbReference type="InterPro" id="IPR020422">
    <property type="entry name" value="TYR_PHOSPHATASE_DUAL_dom"/>
</dbReference>
<dbReference type="OrthoDB" id="5779068at2759"/>
<protein>
    <recommendedName>
        <fullName evidence="3">protein-serine/threonine phosphatase</fullName>
        <ecNumber evidence="3">3.1.3.16</ecNumber>
    </recommendedName>
</protein>
<feature type="compositionally biased region" description="Basic and acidic residues" evidence="9">
    <location>
        <begin position="764"/>
        <end position="780"/>
    </location>
</feature>
<gene>
    <name evidence="14" type="primary">LOC108742140</name>
</gene>
<keyword evidence="5" id="KW-0378">Hydrolase</keyword>
<dbReference type="GO" id="GO:0030837">
    <property type="term" value="P:negative regulation of actin filament polymerization"/>
    <property type="evidence" value="ECO:0007669"/>
    <property type="project" value="InterPro"/>
</dbReference>
<dbReference type="GeneID" id="108742140"/>